<dbReference type="Gene3D" id="3.40.50.2300">
    <property type="match status" value="2"/>
</dbReference>
<dbReference type="GO" id="GO:0003677">
    <property type="term" value="F:DNA binding"/>
    <property type="evidence" value="ECO:0007669"/>
    <property type="project" value="UniProtKB-KW"/>
</dbReference>
<evidence type="ECO:0000259" key="4">
    <source>
        <dbReference type="PROSITE" id="PS50932"/>
    </source>
</evidence>
<comment type="caution">
    <text evidence="5">The sequence shown here is derived from an EMBL/GenBank/DDBJ whole genome shotgun (WGS) entry which is preliminary data.</text>
</comment>
<dbReference type="Pfam" id="PF13377">
    <property type="entry name" value="Peripla_BP_3"/>
    <property type="match status" value="1"/>
</dbReference>
<dbReference type="CDD" id="cd01392">
    <property type="entry name" value="HTH_LacI"/>
    <property type="match status" value="1"/>
</dbReference>
<evidence type="ECO:0000313" key="5">
    <source>
        <dbReference type="EMBL" id="MFC5847254.1"/>
    </source>
</evidence>
<dbReference type="InterPro" id="IPR010982">
    <property type="entry name" value="Lambda_DNA-bd_dom_sf"/>
</dbReference>
<keyword evidence="2 5" id="KW-0238">DNA-binding</keyword>
<protein>
    <submittedName>
        <fullName evidence="5">LacI family DNA-binding transcriptional regulator</fullName>
    </submittedName>
</protein>
<dbReference type="CDD" id="cd06267">
    <property type="entry name" value="PBP1_LacI_sugar_binding-like"/>
    <property type="match status" value="1"/>
</dbReference>
<dbReference type="PROSITE" id="PS50932">
    <property type="entry name" value="HTH_LACI_2"/>
    <property type="match status" value="1"/>
</dbReference>
<dbReference type="Pfam" id="PF00356">
    <property type="entry name" value="LacI"/>
    <property type="match status" value="1"/>
</dbReference>
<dbReference type="RefSeq" id="WP_380046240.1">
    <property type="nucleotide sequence ID" value="NZ_JBHSOH010000004.1"/>
</dbReference>
<keyword evidence="1" id="KW-0805">Transcription regulation</keyword>
<keyword evidence="6" id="KW-1185">Reference proteome</keyword>
<dbReference type="InterPro" id="IPR046335">
    <property type="entry name" value="LacI/GalR-like_sensor"/>
</dbReference>
<dbReference type="SMART" id="SM00354">
    <property type="entry name" value="HTH_LACI"/>
    <property type="match status" value="1"/>
</dbReference>
<evidence type="ECO:0000313" key="6">
    <source>
        <dbReference type="Proteomes" id="UP001595979"/>
    </source>
</evidence>
<dbReference type="Proteomes" id="UP001595979">
    <property type="component" value="Unassembled WGS sequence"/>
</dbReference>
<reference evidence="6" key="1">
    <citation type="journal article" date="2019" name="Int. J. Syst. Evol. Microbiol.">
        <title>The Global Catalogue of Microorganisms (GCM) 10K type strain sequencing project: providing services to taxonomists for standard genome sequencing and annotation.</title>
        <authorList>
            <consortium name="The Broad Institute Genomics Platform"/>
            <consortium name="The Broad Institute Genome Sequencing Center for Infectious Disease"/>
            <person name="Wu L."/>
            <person name="Ma J."/>
        </authorList>
    </citation>
    <scope>NUCLEOTIDE SEQUENCE [LARGE SCALE GENOMIC DNA]</scope>
    <source>
        <strain evidence="6">CGMCC 1.15053</strain>
    </source>
</reference>
<dbReference type="PRINTS" id="PR00036">
    <property type="entry name" value="HTHLACI"/>
</dbReference>
<sequence length="362" mass="38843">MFDCAAQSPYSLGNRFLKGALIRKKATTIYDIARQAQVSVSTVSRVLNGNSAVNAELRVRVEAAMHDLRFRPNRVAQTLFHHRSHTLGCVLPDIVSPFFAQLFLELEVGAFERGYTIILGNTVSTPALERTYLQTLAERQVDGLLYLGGLTNALEVAPEDLALLRDLAERLPIVTVNGDLPEVGIVTSVRSDEAGGMRALLSHLRAQGHTEVAFLGGQADVTSTAEKLQVYRELWPAPPVGWVQLTGLDIDAGMRAFGELMGAARQPSAVACINDLVAAGVLTAARVRGLSVPGDLSVTGFDDVFPSRITAPPLTTVNHNYAELARLALDALLLGIEGRPAPRTVTVPTLLVGRDSVAPRPA</sequence>
<accession>A0ABW1DHJ5</accession>
<evidence type="ECO:0000256" key="3">
    <source>
        <dbReference type="ARBA" id="ARBA00023163"/>
    </source>
</evidence>
<dbReference type="PANTHER" id="PTHR30146">
    <property type="entry name" value="LACI-RELATED TRANSCRIPTIONAL REPRESSOR"/>
    <property type="match status" value="1"/>
</dbReference>
<dbReference type="InterPro" id="IPR000843">
    <property type="entry name" value="HTH_LacI"/>
</dbReference>
<dbReference type="PROSITE" id="PS00356">
    <property type="entry name" value="HTH_LACI_1"/>
    <property type="match status" value="1"/>
</dbReference>
<proteinExistence type="predicted"/>
<dbReference type="Gene3D" id="1.10.260.40">
    <property type="entry name" value="lambda repressor-like DNA-binding domains"/>
    <property type="match status" value="1"/>
</dbReference>
<organism evidence="5 6">
    <name type="scientific">Deinococcus petrolearius</name>
    <dbReference type="NCBI Taxonomy" id="1751295"/>
    <lineage>
        <taxon>Bacteria</taxon>
        <taxon>Thermotogati</taxon>
        <taxon>Deinococcota</taxon>
        <taxon>Deinococci</taxon>
        <taxon>Deinococcales</taxon>
        <taxon>Deinococcaceae</taxon>
        <taxon>Deinococcus</taxon>
    </lineage>
</organism>
<dbReference type="SUPFAM" id="SSF53822">
    <property type="entry name" value="Periplasmic binding protein-like I"/>
    <property type="match status" value="1"/>
</dbReference>
<name>A0ABW1DHJ5_9DEIO</name>
<dbReference type="InterPro" id="IPR028082">
    <property type="entry name" value="Peripla_BP_I"/>
</dbReference>
<evidence type="ECO:0000256" key="1">
    <source>
        <dbReference type="ARBA" id="ARBA00023015"/>
    </source>
</evidence>
<keyword evidence="3" id="KW-0804">Transcription</keyword>
<dbReference type="EMBL" id="JBHSOH010000004">
    <property type="protein sequence ID" value="MFC5847254.1"/>
    <property type="molecule type" value="Genomic_DNA"/>
</dbReference>
<evidence type="ECO:0000256" key="2">
    <source>
        <dbReference type="ARBA" id="ARBA00023125"/>
    </source>
</evidence>
<dbReference type="SUPFAM" id="SSF47413">
    <property type="entry name" value="lambda repressor-like DNA-binding domains"/>
    <property type="match status" value="1"/>
</dbReference>
<dbReference type="PANTHER" id="PTHR30146:SF138">
    <property type="entry name" value="TRANSCRIPTIONAL REGULATORY PROTEIN"/>
    <property type="match status" value="1"/>
</dbReference>
<feature type="domain" description="HTH lacI-type" evidence="4">
    <location>
        <begin position="27"/>
        <end position="81"/>
    </location>
</feature>
<gene>
    <name evidence="5" type="ORF">ACFPQ6_02930</name>
</gene>